<feature type="region of interest" description="Disordered" evidence="1">
    <location>
        <begin position="574"/>
        <end position="670"/>
    </location>
</feature>
<dbReference type="GeneID" id="7197702"/>
<reference evidence="3" key="2">
    <citation type="submission" date="2008-08" db="EMBL/GenBank/DDBJ databases">
        <authorList>
            <consortium name="Diatom Consortium"/>
            <person name="Grigoriev I."/>
            <person name="Grimwood J."/>
            <person name="Kuo A."/>
            <person name="Otillar R.P."/>
            <person name="Salamov A."/>
            <person name="Detter J.C."/>
            <person name="Lindquist E."/>
            <person name="Shapiro H."/>
            <person name="Lucas S."/>
            <person name="Glavina del Rio T."/>
            <person name="Pitluck S."/>
            <person name="Rokhsar D."/>
            <person name="Bowler C."/>
        </authorList>
    </citation>
    <scope>GENOME REANNOTATION</scope>
    <source>
        <strain evidence="3">CCAP 1055/1</strain>
    </source>
</reference>
<feature type="region of interest" description="Disordered" evidence="1">
    <location>
        <begin position="1"/>
        <end position="64"/>
    </location>
</feature>
<feature type="compositionally biased region" description="Polar residues" evidence="1">
    <location>
        <begin position="337"/>
        <end position="355"/>
    </location>
</feature>
<feature type="compositionally biased region" description="Basic and acidic residues" evidence="1">
    <location>
        <begin position="528"/>
        <end position="538"/>
    </location>
</feature>
<feature type="compositionally biased region" description="Polar residues" evidence="1">
    <location>
        <begin position="504"/>
        <end position="522"/>
    </location>
</feature>
<feature type="region of interest" description="Disordered" evidence="1">
    <location>
        <begin position="490"/>
        <end position="554"/>
    </location>
</feature>
<sequence length="1492" mass="163332">MAQESFRRRSDHGAVMRSIDEENADVNQTRRQTIGVGTKSKALMTRTTPASQSQSKKTPSKTRVNLGSASSYYFKHMPKTPLDVSMLSKNQQMIETSVNTAREDSDIDISINESFLHDATANYNGSLAAAESSFLTVNSSSSEESDMLNKSTLSDTTELTASNFVKAAFSRHRLSEASLLSTSLHAYSDQNVKENIKLRTGENNSNPDALRNPPGLSPPRLPFGRVKANVDGSTDTEIVTTAGHAKRRQTLPPNGTIDMASEKAQPIASVERRNSWQSVPNEGDKNVTSSELTVEALRQLTSGFKEKRLQRSRLSSDHRAFVLNSSPKLSIPSLSPGLTSSSKRKSMSNNDKSVDMTNNALDDLFDGLLDADETADPSLLASVDCGKDESLERGSVLKGLVEENEFETEMAKGNTPGNHNFIQKSKKEGTAALWANSEICSIGIHSFSRLDSLSPASTITSKGCLKSSDIPTGKSPRPLPEEIAFSEKAVANAEKKSPIDSSHRNLTPSKLQNRLTPTTLSGSPMRFSGERRYDDDAPHSSSNSSSGEEIRDISMLSPSKVVSVDQLTPSKLLGRLTPTTLSGSPVRIPDPASIDSPARNTRSSLKPVLETPLRSPLRQTAWAAKDKTDTLVDSPARNTRSAKKAKASPSPSLDDPTQNGETFKRKHDTSFELSVGAATENNMTYEVRSSIQKRRKSSGSMAVTLNSALRKAGSAHKTFPSGRKCVAFGSPEIVEYNIGSPSMSMTPLPATRAKESCTLPDDTIEIEADMAALLQTGERRLGSGEFSINAQDAGSTPFIGKRLAMANDSIGEDRTIELEGNLQKLIDGAVNVDSDYAQSSDDMEVDVSDADATEEFDQTVQLEVNMSTLLQQANSDKPKATTTQIIKDDLAVGNNSFEDEKIADSPLEEDITVELETDMSAMIDAAQHGIRAPHGPEYLGHVAGTVKDKENEAQLEPDIENVVAAASARLRLSISDSPESKANQRRSSIASRRFSVAPESRLSISSQGDRLIVYQEDSPVEKGVSFSPQFPSKAINSATSDKAASLLDLRLEELLHACPIETQECGIPDILAFLSEITLSIDASIVCDTMDAIFPQVCNEVISTMEPDIDLSSVVAPSREDAGSLIVLQEEIRSGFDSEISSKLLSLSYAVQKVEDFSWSTWVVSVAETLQGHVKTMTEELDESTHIIADSSENAIELESTLAIIADKAVRKARRKSLDRRVFDSIVLKEEITSMEAELERAKGYLEKAKREEEQTTRIIKKADQYLNISIEQEDQIREVESHEKKWVVLKGLNKWKARPMDDRNISFIFPSPFLCASISFTLGDSVECHAQIKTDVSKRGETSTRKRFQTLQPFLEERSREICNIANLVPIDQPTHIGNVLTDFVRTMSRLERTASEIASLQKRYGAILSRPLNSRHFELTVDFTSRSGHTKLLGIFVISESYPYSPVDVCLDVLEGQLNMEEIRKKLVKNAKPGFCYLSRSVDFIAACMG</sequence>
<gene>
    <name evidence="2" type="ORF">PHATRDRAFT_44469</name>
</gene>
<name>B7FU82_PHATC</name>
<feature type="region of interest" description="Disordered" evidence="1">
    <location>
        <begin position="327"/>
        <end position="355"/>
    </location>
</feature>
<evidence type="ECO:0000313" key="2">
    <source>
        <dbReference type="EMBL" id="EEC49939.1"/>
    </source>
</evidence>
<feature type="compositionally biased region" description="Basic and acidic residues" evidence="1">
    <location>
        <begin position="493"/>
        <end position="503"/>
    </location>
</feature>
<keyword evidence="3" id="KW-1185">Reference proteome</keyword>
<feature type="compositionally biased region" description="Basic and acidic residues" evidence="1">
    <location>
        <begin position="1"/>
        <end position="20"/>
    </location>
</feature>
<dbReference type="OrthoDB" id="49689at2759"/>
<dbReference type="PaxDb" id="2850-Phatr44469"/>
<feature type="region of interest" description="Disordered" evidence="1">
    <location>
        <begin position="266"/>
        <end position="287"/>
    </location>
</feature>
<feature type="compositionally biased region" description="Low complexity" evidence="1">
    <location>
        <begin position="327"/>
        <end position="336"/>
    </location>
</feature>
<evidence type="ECO:0000256" key="1">
    <source>
        <dbReference type="SAM" id="MobiDB-lite"/>
    </source>
</evidence>
<dbReference type="RefSeq" id="XP_002178274.1">
    <property type="nucleotide sequence ID" value="XM_002178238.1"/>
</dbReference>
<protein>
    <submittedName>
        <fullName evidence="2">Uncharacterized protein</fullName>
    </submittedName>
</protein>
<dbReference type="InParanoid" id="B7FU82"/>
<dbReference type="eggNOG" id="ENOG502SU7E">
    <property type="taxonomic scope" value="Eukaryota"/>
</dbReference>
<dbReference type="Proteomes" id="UP000000759">
    <property type="component" value="Chromosome 4"/>
</dbReference>
<proteinExistence type="predicted"/>
<feature type="compositionally biased region" description="Polar residues" evidence="1">
    <location>
        <begin position="275"/>
        <end position="287"/>
    </location>
</feature>
<dbReference type="HOGENOM" id="CLU_249115_0_0_1"/>
<accession>B7FU82</accession>
<dbReference type="EMBL" id="CM000607">
    <property type="protein sequence ID" value="EEC49939.1"/>
    <property type="molecule type" value="Genomic_DNA"/>
</dbReference>
<reference evidence="2 3" key="1">
    <citation type="journal article" date="2008" name="Nature">
        <title>The Phaeodactylum genome reveals the evolutionary history of diatom genomes.</title>
        <authorList>
            <person name="Bowler C."/>
            <person name="Allen A.E."/>
            <person name="Badger J.H."/>
            <person name="Grimwood J."/>
            <person name="Jabbari K."/>
            <person name="Kuo A."/>
            <person name="Maheswari U."/>
            <person name="Martens C."/>
            <person name="Maumus F."/>
            <person name="Otillar R.P."/>
            <person name="Rayko E."/>
            <person name="Salamov A."/>
            <person name="Vandepoele K."/>
            <person name="Beszteri B."/>
            <person name="Gruber A."/>
            <person name="Heijde M."/>
            <person name="Katinka M."/>
            <person name="Mock T."/>
            <person name="Valentin K."/>
            <person name="Verret F."/>
            <person name="Berges J.A."/>
            <person name="Brownlee C."/>
            <person name="Cadoret J.P."/>
            <person name="Chiovitti A."/>
            <person name="Choi C.J."/>
            <person name="Coesel S."/>
            <person name="De Martino A."/>
            <person name="Detter J.C."/>
            <person name="Durkin C."/>
            <person name="Falciatore A."/>
            <person name="Fournet J."/>
            <person name="Haruta M."/>
            <person name="Huysman M.J."/>
            <person name="Jenkins B.D."/>
            <person name="Jiroutova K."/>
            <person name="Jorgensen R.E."/>
            <person name="Joubert Y."/>
            <person name="Kaplan A."/>
            <person name="Kroger N."/>
            <person name="Kroth P.G."/>
            <person name="La Roche J."/>
            <person name="Lindquist E."/>
            <person name="Lommer M."/>
            <person name="Martin-Jezequel V."/>
            <person name="Lopez P.J."/>
            <person name="Lucas S."/>
            <person name="Mangogna M."/>
            <person name="McGinnis K."/>
            <person name="Medlin L.K."/>
            <person name="Montsant A."/>
            <person name="Oudot-Le Secq M.P."/>
            <person name="Napoli C."/>
            <person name="Obornik M."/>
            <person name="Parker M.S."/>
            <person name="Petit J.L."/>
            <person name="Porcel B.M."/>
            <person name="Poulsen N."/>
            <person name="Robison M."/>
            <person name="Rychlewski L."/>
            <person name="Rynearson T.A."/>
            <person name="Schmutz J."/>
            <person name="Shapiro H."/>
            <person name="Siaut M."/>
            <person name="Stanley M."/>
            <person name="Sussman M.R."/>
            <person name="Taylor A.R."/>
            <person name="Vardi A."/>
            <person name="von Dassow P."/>
            <person name="Vyverman W."/>
            <person name="Willis A."/>
            <person name="Wyrwicz L.S."/>
            <person name="Rokhsar D.S."/>
            <person name="Weissenbach J."/>
            <person name="Armbrust E.V."/>
            <person name="Green B.R."/>
            <person name="Van de Peer Y."/>
            <person name="Grigoriev I.V."/>
        </authorList>
    </citation>
    <scope>NUCLEOTIDE SEQUENCE [LARGE SCALE GENOMIC DNA]</scope>
    <source>
        <strain evidence="2 3">CCAP 1055/1</strain>
    </source>
</reference>
<dbReference type="KEGG" id="pti:PHATRDRAFT_44469"/>
<evidence type="ECO:0000313" key="3">
    <source>
        <dbReference type="Proteomes" id="UP000000759"/>
    </source>
</evidence>
<feature type="region of interest" description="Disordered" evidence="1">
    <location>
        <begin position="198"/>
        <end position="220"/>
    </location>
</feature>
<organism evidence="2 3">
    <name type="scientific">Phaeodactylum tricornutum (strain CCAP 1055/1)</name>
    <dbReference type="NCBI Taxonomy" id="556484"/>
    <lineage>
        <taxon>Eukaryota</taxon>
        <taxon>Sar</taxon>
        <taxon>Stramenopiles</taxon>
        <taxon>Ochrophyta</taxon>
        <taxon>Bacillariophyta</taxon>
        <taxon>Bacillariophyceae</taxon>
        <taxon>Bacillariophycidae</taxon>
        <taxon>Naviculales</taxon>
        <taxon>Phaeodactylaceae</taxon>
        <taxon>Phaeodactylum</taxon>
    </lineage>
</organism>